<evidence type="ECO:0000256" key="1">
    <source>
        <dbReference type="ARBA" id="ARBA00022630"/>
    </source>
</evidence>
<comment type="cofactor">
    <cofactor evidence="6">
        <name>FMN</name>
        <dbReference type="ChEBI" id="CHEBI:58210"/>
    </cofactor>
    <text evidence="6">Binds 1 FMN per subunit.</text>
</comment>
<evidence type="ECO:0000313" key="8">
    <source>
        <dbReference type="EMBL" id="QPC42519.1"/>
    </source>
</evidence>
<evidence type="ECO:0000256" key="2">
    <source>
        <dbReference type="ARBA" id="ARBA00022643"/>
    </source>
</evidence>
<reference evidence="8 9" key="1">
    <citation type="submission" date="2020-06" db="EMBL/GenBank/DDBJ databases">
        <title>Genome sequence of 2 isolates from Red Sea Mangroves.</title>
        <authorList>
            <person name="Sefrji F."/>
            <person name="Michoud G."/>
            <person name="Merlino G."/>
            <person name="Daffonchio D."/>
        </authorList>
    </citation>
    <scope>NUCLEOTIDE SEQUENCE [LARGE SCALE GENOMIC DNA]</scope>
    <source>
        <strain evidence="8 9">R1DC25</strain>
    </source>
</reference>
<dbReference type="GO" id="GO:0009055">
    <property type="term" value="F:electron transfer activity"/>
    <property type="evidence" value="ECO:0007669"/>
    <property type="project" value="UniProtKB-UniRule"/>
</dbReference>
<comment type="caution">
    <text evidence="6">Lacks conserved residue(s) required for the propagation of feature annotation.</text>
</comment>
<keyword evidence="3 6" id="KW-0560">Oxidoreductase</keyword>
<dbReference type="EMBL" id="CP058214">
    <property type="protein sequence ID" value="QPC42519.1"/>
    <property type="molecule type" value="Genomic_DNA"/>
</dbReference>
<feature type="binding site" evidence="6">
    <location>
        <position position="10"/>
    </location>
    <ligand>
        <name>FMN</name>
        <dbReference type="ChEBI" id="CHEBI:58210"/>
    </ligand>
</feature>
<dbReference type="HAMAP" id="MF_01216">
    <property type="entry name" value="Azoreductase_type1"/>
    <property type="match status" value="1"/>
</dbReference>
<dbReference type="RefSeq" id="WP_213163754.1">
    <property type="nucleotide sequence ID" value="NZ_CP058214.1"/>
</dbReference>
<comment type="catalytic activity">
    <reaction evidence="5">
        <text>N,N-dimethyl-1,4-phenylenediamine + anthranilate + 2 NAD(+) = 2-(4-dimethylaminophenyl)diazenylbenzoate + 2 NADH + 2 H(+)</text>
        <dbReference type="Rhea" id="RHEA:55872"/>
        <dbReference type="ChEBI" id="CHEBI:15378"/>
        <dbReference type="ChEBI" id="CHEBI:15783"/>
        <dbReference type="ChEBI" id="CHEBI:16567"/>
        <dbReference type="ChEBI" id="CHEBI:57540"/>
        <dbReference type="ChEBI" id="CHEBI:57945"/>
        <dbReference type="ChEBI" id="CHEBI:71579"/>
        <dbReference type="EC" id="1.7.1.17"/>
    </reaction>
    <physiologicalReaction direction="right-to-left" evidence="5">
        <dbReference type="Rhea" id="RHEA:55874"/>
    </physiologicalReaction>
</comment>
<dbReference type="SUPFAM" id="SSF52218">
    <property type="entry name" value="Flavoproteins"/>
    <property type="match status" value="1"/>
</dbReference>
<keyword evidence="9" id="KW-1185">Reference proteome</keyword>
<dbReference type="InterPro" id="IPR023048">
    <property type="entry name" value="NADH:quinone_OxRdtase_FMN_depd"/>
</dbReference>
<dbReference type="GO" id="GO:0010181">
    <property type="term" value="F:FMN binding"/>
    <property type="evidence" value="ECO:0007669"/>
    <property type="project" value="UniProtKB-UniRule"/>
</dbReference>
<dbReference type="PANTHER" id="PTHR43741">
    <property type="entry name" value="FMN-DEPENDENT NADH-AZOREDUCTASE 1"/>
    <property type="match status" value="1"/>
</dbReference>
<dbReference type="Proteomes" id="UP000593594">
    <property type="component" value="Chromosome"/>
</dbReference>
<evidence type="ECO:0000313" key="9">
    <source>
        <dbReference type="Proteomes" id="UP000593594"/>
    </source>
</evidence>
<comment type="function">
    <text evidence="6">Quinone reductase that provides resistance to thiol-specific stress caused by electrophilic quinones.</text>
</comment>
<dbReference type="InterPro" id="IPR003680">
    <property type="entry name" value="Flavodoxin_fold"/>
</dbReference>
<dbReference type="GO" id="GO:0016655">
    <property type="term" value="F:oxidoreductase activity, acting on NAD(P)H, quinone or similar compound as acceptor"/>
    <property type="evidence" value="ECO:0007669"/>
    <property type="project" value="InterPro"/>
</dbReference>
<dbReference type="Gene3D" id="3.40.50.360">
    <property type="match status" value="1"/>
</dbReference>
<evidence type="ECO:0000256" key="3">
    <source>
        <dbReference type="ARBA" id="ARBA00023002"/>
    </source>
</evidence>
<comment type="catalytic activity">
    <reaction evidence="6">
        <text>2 a quinone + NADH + H(+) = 2 a 1,4-benzosemiquinone + NAD(+)</text>
        <dbReference type="Rhea" id="RHEA:65952"/>
        <dbReference type="ChEBI" id="CHEBI:15378"/>
        <dbReference type="ChEBI" id="CHEBI:57540"/>
        <dbReference type="ChEBI" id="CHEBI:57945"/>
        <dbReference type="ChEBI" id="CHEBI:132124"/>
        <dbReference type="ChEBI" id="CHEBI:134225"/>
    </reaction>
</comment>
<evidence type="ECO:0000256" key="6">
    <source>
        <dbReference type="HAMAP-Rule" id="MF_01216"/>
    </source>
</evidence>
<proteinExistence type="inferred from homology"/>
<comment type="similarity">
    <text evidence="6">Belongs to the azoreductase type 1 family.</text>
</comment>
<sequence>MTTLLHIDASARTERSLTRRLSAAFVAEWRRHRPSDTVIRRDVGANPPPATTQDWIAAAFTDPAERDDAQRDALALSDELIDELERADILILATPMYNYGMPTALKGWVDQVIRVNRTFSFDLARGDFPLRPILSGKTLVLLTSAGEFGFAEGGIREEMNHLDTHIRAIRHYLGVAADHHIAMEYQEFADARHEQSVERAHAAVPELVRTLQGGTATAQAGMSPSKASLRG</sequence>
<dbReference type="InterPro" id="IPR029039">
    <property type="entry name" value="Flavoprotein-like_sf"/>
</dbReference>
<dbReference type="GO" id="GO:0016652">
    <property type="term" value="F:oxidoreductase activity, acting on NAD(P)H as acceptor"/>
    <property type="evidence" value="ECO:0007669"/>
    <property type="project" value="UniProtKB-UniRule"/>
</dbReference>
<accession>A0A7S8C354</accession>
<dbReference type="KEGG" id="kmn:HW532_07240"/>
<organism evidence="8 9">
    <name type="scientific">Kaustia mangrovi</name>
    <dbReference type="NCBI Taxonomy" id="2593653"/>
    <lineage>
        <taxon>Bacteria</taxon>
        <taxon>Pseudomonadati</taxon>
        <taxon>Pseudomonadota</taxon>
        <taxon>Alphaproteobacteria</taxon>
        <taxon>Hyphomicrobiales</taxon>
        <taxon>Parvibaculaceae</taxon>
        <taxon>Kaustia</taxon>
    </lineage>
</organism>
<dbReference type="PANTHER" id="PTHR43741:SF2">
    <property type="entry name" value="FMN-DEPENDENT NADH:QUINONE OXIDOREDUCTASE"/>
    <property type="match status" value="1"/>
</dbReference>
<comment type="function">
    <text evidence="6">Also exhibits azoreductase activity. Catalyzes the reductive cleavage of the azo bond in aromatic azo compounds to the corresponding amines.</text>
</comment>
<keyword evidence="2 6" id="KW-0288">FMN</keyword>
<dbReference type="InterPro" id="IPR050104">
    <property type="entry name" value="FMN-dep_NADH:Q_OxRdtase_AzoR1"/>
</dbReference>
<evidence type="ECO:0000259" key="7">
    <source>
        <dbReference type="Pfam" id="PF02525"/>
    </source>
</evidence>
<gene>
    <name evidence="6" type="primary">azoR</name>
    <name evidence="8" type="ORF">HW532_07240</name>
</gene>
<comment type="subunit">
    <text evidence="6">Homodimer.</text>
</comment>
<dbReference type="EC" id="1.7.1.17" evidence="6"/>
<dbReference type="Pfam" id="PF02525">
    <property type="entry name" value="Flavodoxin_2"/>
    <property type="match status" value="1"/>
</dbReference>
<protein>
    <recommendedName>
        <fullName evidence="6">FMN dependent NADH:quinone oxidoreductase</fullName>
        <ecNumber evidence="6">1.6.5.-</ecNumber>
    </recommendedName>
    <alternativeName>
        <fullName evidence="6">Azo-dye reductase</fullName>
    </alternativeName>
    <alternativeName>
        <fullName evidence="6">FMN-dependent NADH-azo compound oxidoreductase</fullName>
    </alternativeName>
    <alternativeName>
        <fullName evidence="6">FMN-dependent NADH-azoreductase</fullName>
        <ecNumber evidence="6">1.7.1.17</ecNumber>
    </alternativeName>
</protein>
<dbReference type="AlphaFoldDB" id="A0A7S8C354"/>
<dbReference type="EC" id="1.6.5.-" evidence="6"/>
<name>A0A7S8C354_9HYPH</name>
<evidence type="ECO:0000256" key="5">
    <source>
        <dbReference type="ARBA" id="ARBA00048542"/>
    </source>
</evidence>
<feature type="domain" description="Flavodoxin-like fold" evidence="7">
    <location>
        <begin position="3"/>
        <end position="202"/>
    </location>
</feature>
<keyword evidence="4 6" id="KW-0520">NAD</keyword>
<keyword evidence="1 6" id="KW-0285">Flavoprotein</keyword>
<evidence type="ECO:0000256" key="4">
    <source>
        <dbReference type="ARBA" id="ARBA00023027"/>
    </source>
</evidence>